<dbReference type="RefSeq" id="WP_006626460.1">
    <property type="nucleotide sequence ID" value="NZ_ADFR01000002.1"/>
</dbReference>
<protein>
    <submittedName>
        <fullName evidence="2">Polysaccharide deacetylase</fullName>
    </submittedName>
</protein>
<dbReference type="GO" id="GO:0005975">
    <property type="term" value="P:carbohydrate metabolic process"/>
    <property type="evidence" value="ECO:0007669"/>
    <property type="project" value="InterPro"/>
</dbReference>
<evidence type="ECO:0000313" key="3">
    <source>
        <dbReference type="Proteomes" id="UP000005017"/>
    </source>
</evidence>
<dbReference type="STRING" id="679192.HMPREF9013_0810"/>
<dbReference type="PANTHER" id="PTHR10587">
    <property type="entry name" value="GLYCOSYL TRANSFERASE-RELATED"/>
    <property type="match status" value="1"/>
</dbReference>
<accession>D2MM39</accession>
<proteinExistence type="predicted"/>
<dbReference type="Gene3D" id="3.20.20.370">
    <property type="entry name" value="Glycoside hydrolase/deacetylase"/>
    <property type="match status" value="1"/>
</dbReference>
<dbReference type="Pfam" id="PF01522">
    <property type="entry name" value="Polysacc_deac_1"/>
    <property type="match status" value="1"/>
</dbReference>
<dbReference type="Gene3D" id="2.60.40.10">
    <property type="entry name" value="Immunoglobulins"/>
    <property type="match status" value="2"/>
</dbReference>
<keyword evidence="3" id="KW-1185">Reference proteome</keyword>
<dbReference type="InterPro" id="IPR011330">
    <property type="entry name" value="Glyco_hydro/deAcase_b/a-brl"/>
</dbReference>
<dbReference type="EMBL" id="ADFR01000002">
    <property type="protein sequence ID" value="EFC06115.1"/>
    <property type="molecule type" value="Genomic_DNA"/>
</dbReference>
<dbReference type="Pfam" id="PF16403">
    <property type="entry name" value="Bact_surface_Ig-like"/>
    <property type="match status" value="1"/>
</dbReference>
<dbReference type="Proteomes" id="UP000005017">
    <property type="component" value="Unassembled WGS sequence"/>
</dbReference>
<dbReference type="InterPro" id="IPR013783">
    <property type="entry name" value="Ig-like_fold"/>
</dbReference>
<reference evidence="3" key="1">
    <citation type="submission" date="2009-12" db="EMBL/GenBank/DDBJ databases">
        <title>Sequence of Clostridiales genomosp. BVAB3 str. UPII9-5.</title>
        <authorList>
            <person name="Madupu R."/>
            <person name="Durkin A.S."/>
            <person name="Torralba M."/>
            <person name="Methe B."/>
            <person name="Sutton G.G."/>
            <person name="Strausberg R.L."/>
            <person name="Nelson K.E."/>
        </authorList>
    </citation>
    <scope>NUCLEOTIDE SEQUENCE [LARGE SCALE GENOMIC DNA]</scope>
    <source>
        <strain evidence="3">W1219</strain>
    </source>
</reference>
<evidence type="ECO:0000259" key="1">
    <source>
        <dbReference type="PROSITE" id="PS51677"/>
    </source>
</evidence>
<feature type="domain" description="NodB homology" evidence="1">
    <location>
        <begin position="232"/>
        <end position="426"/>
    </location>
</feature>
<comment type="caution">
    <text evidence="2">The sequence shown here is derived from an EMBL/GenBank/DDBJ whole genome shotgun (WGS) entry which is preliminary data.</text>
</comment>
<sequence length="441" mass="50439">MPSSTVDYKSSYDDSHTKAYERWSLLPFYKKEVPFTRSGHVDTTKLGSYTLRYKVDQGNLKKEVIQNVRVVDREAPKIQLTHKPNSYTPIGHDYQEEGFTCMDNYDGDLTKQVKKEIKDGVVYYSVQDSSGNMTKVERKIIYDDRKGPQIQLLGGKEIQWPKGQKWVDTYQAIDDVDGDVTKNVRVSGTVNVNQVGDYNLSYQVEDAHHNKTELKRIVHVVEPSKMTKSNEKTIYLTFDDGPSRYTEELLAILAKNQVKATFFTTSCDKTHLHMIRKEAEAGHTIALHTYTHNYQKIYSSKQAFWKDFYAQMNTIKSQTGKGTKLFRFAGGSSNTVSRNYTKGIMRELVKEITLKGYVYFDWNVSSGDAGSTTSSDGVYNNVIRQIKANTKYHYPSVVLQHDTKLYSIRAVERIIKWGKANGYTFATLDTHSFAPHHPIAN</sequence>
<dbReference type="GO" id="GO:0016810">
    <property type="term" value="F:hydrolase activity, acting on carbon-nitrogen (but not peptide) bonds"/>
    <property type="evidence" value="ECO:0007669"/>
    <property type="project" value="InterPro"/>
</dbReference>
<dbReference type="CDD" id="cd10944">
    <property type="entry name" value="CE4_SmPgdA_like"/>
    <property type="match status" value="1"/>
</dbReference>
<dbReference type="OrthoDB" id="9806342at2"/>
<dbReference type="InterPro" id="IPR002509">
    <property type="entry name" value="NODB_dom"/>
</dbReference>
<name>D2MM39_9FIRM</name>
<dbReference type="eggNOG" id="COG0726">
    <property type="taxonomic scope" value="Bacteria"/>
</dbReference>
<dbReference type="PROSITE" id="PS51677">
    <property type="entry name" value="NODB"/>
    <property type="match status" value="1"/>
</dbReference>
<dbReference type="InterPro" id="IPR050248">
    <property type="entry name" value="Polysacc_deacetylase_ArnD"/>
</dbReference>
<dbReference type="AlphaFoldDB" id="D2MM39"/>
<evidence type="ECO:0000313" key="2">
    <source>
        <dbReference type="EMBL" id="EFC06115.1"/>
    </source>
</evidence>
<organism evidence="2 3">
    <name type="scientific">Bulleidia extructa W1219</name>
    <dbReference type="NCBI Taxonomy" id="679192"/>
    <lineage>
        <taxon>Bacteria</taxon>
        <taxon>Bacillati</taxon>
        <taxon>Bacillota</taxon>
        <taxon>Erysipelotrichia</taxon>
        <taxon>Erysipelotrichales</taxon>
        <taxon>Erysipelotrichaceae</taxon>
        <taxon>Bulleidia</taxon>
    </lineage>
</organism>
<dbReference type="PANTHER" id="PTHR10587:SF125">
    <property type="entry name" value="POLYSACCHARIDE DEACETYLASE YHEN-RELATED"/>
    <property type="match status" value="1"/>
</dbReference>
<gene>
    <name evidence="2" type="ORF">HMPREF9013_0810</name>
</gene>
<dbReference type="SUPFAM" id="SSF88713">
    <property type="entry name" value="Glycoside hydrolase/deacetylase"/>
    <property type="match status" value="1"/>
</dbReference>
<dbReference type="InterPro" id="IPR032179">
    <property type="entry name" value="Cry22Aa_Ig-like"/>
</dbReference>